<gene>
    <name evidence="1" type="ORF">BU26DRAFT_438017</name>
</gene>
<dbReference type="OrthoDB" id="3774700at2759"/>
<keyword evidence="2" id="KW-1185">Reference proteome</keyword>
<evidence type="ECO:0000313" key="1">
    <source>
        <dbReference type="EMBL" id="KAF2242848.1"/>
    </source>
</evidence>
<evidence type="ECO:0000313" key="2">
    <source>
        <dbReference type="Proteomes" id="UP000800094"/>
    </source>
</evidence>
<dbReference type="RefSeq" id="XP_033677852.1">
    <property type="nucleotide sequence ID" value="XM_033824269.1"/>
</dbReference>
<dbReference type="GeneID" id="54577599"/>
<organism evidence="1 2">
    <name type="scientific">Trematosphaeria pertusa</name>
    <dbReference type="NCBI Taxonomy" id="390896"/>
    <lineage>
        <taxon>Eukaryota</taxon>
        <taxon>Fungi</taxon>
        <taxon>Dikarya</taxon>
        <taxon>Ascomycota</taxon>
        <taxon>Pezizomycotina</taxon>
        <taxon>Dothideomycetes</taxon>
        <taxon>Pleosporomycetidae</taxon>
        <taxon>Pleosporales</taxon>
        <taxon>Massarineae</taxon>
        <taxon>Trematosphaeriaceae</taxon>
        <taxon>Trematosphaeria</taxon>
    </lineage>
</organism>
<protein>
    <submittedName>
        <fullName evidence="1">Uncharacterized protein</fullName>
    </submittedName>
</protein>
<dbReference type="AlphaFoldDB" id="A0A6A6HYI9"/>
<reference evidence="1" key="1">
    <citation type="journal article" date="2020" name="Stud. Mycol.">
        <title>101 Dothideomycetes genomes: a test case for predicting lifestyles and emergence of pathogens.</title>
        <authorList>
            <person name="Haridas S."/>
            <person name="Albert R."/>
            <person name="Binder M."/>
            <person name="Bloem J."/>
            <person name="Labutti K."/>
            <person name="Salamov A."/>
            <person name="Andreopoulos B."/>
            <person name="Baker S."/>
            <person name="Barry K."/>
            <person name="Bills G."/>
            <person name="Bluhm B."/>
            <person name="Cannon C."/>
            <person name="Castanera R."/>
            <person name="Culley D."/>
            <person name="Daum C."/>
            <person name="Ezra D."/>
            <person name="Gonzalez J."/>
            <person name="Henrissat B."/>
            <person name="Kuo A."/>
            <person name="Liang C."/>
            <person name="Lipzen A."/>
            <person name="Lutzoni F."/>
            <person name="Magnuson J."/>
            <person name="Mondo S."/>
            <person name="Nolan M."/>
            <person name="Ohm R."/>
            <person name="Pangilinan J."/>
            <person name="Park H.-J."/>
            <person name="Ramirez L."/>
            <person name="Alfaro M."/>
            <person name="Sun H."/>
            <person name="Tritt A."/>
            <person name="Yoshinaga Y."/>
            <person name="Zwiers L.-H."/>
            <person name="Turgeon B."/>
            <person name="Goodwin S."/>
            <person name="Spatafora J."/>
            <person name="Crous P."/>
            <person name="Grigoriev I."/>
        </authorList>
    </citation>
    <scope>NUCLEOTIDE SEQUENCE</scope>
    <source>
        <strain evidence="1">CBS 122368</strain>
    </source>
</reference>
<accession>A0A6A6HYI9</accession>
<dbReference type="PROSITE" id="PS51257">
    <property type="entry name" value="PROKAR_LIPOPROTEIN"/>
    <property type="match status" value="1"/>
</dbReference>
<dbReference type="Proteomes" id="UP000800094">
    <property type="component" value="Unassembled WGS sequence"/>
</dbReference>
<dbReference type="EMBL" id="ML987206">
    <property type="protein sequence ID" value="KAF2242848.1"/>
    <property type="molecule type" value="Genomic_DNA"/>
</dbReference>
<sequence length="293" mass="32651">MSLVKTSDAHQRGTAPLPTTGSLFTSSLGTSCASLSFALPTSLAFFKRLTWEQTPWTSQKISPHNAHIIASHLTSLSPHPIAPEAIQHALCFGVSYTSTSNGSKDSYPQLFVVFPHLRRDISRDEKFLRVWHDEVVKPAFDEAWKESGLVKVHGSERDAIRRLNARPSGTWTVCDAEPAESILRRLQKGNKASIHVSWPDWTGSSDPTGGAGEEGDQRAYIFDEAWISMKGMVDAHPDLAEMQEPFLLAVHRGNVDVVQGMDLVKVHERVGQYWEQFADSRFMTPESFSVDLY</sequence>
<proteinExistence type="predicted"/>
<name>A0A6A6HYI9_9PLEO</name>